<proteinExistence type="predicted"/>
<organism evidence="1 2">
    <name type="scientific">Rangifer tarandus platyrhynchus</name>
    <name type="common">Svalbard reindeer</name>
    <dbReference type="NCBI Taxonomy" id="3082113"/>
    <lineage>
        <taxon>Eukaryota</taxon>
        <taxon>Metazoa</taxon>
        <taxon>Chordata</taxon>
        <taxon>Craniata</taxon>
        <taxon>Vertebrata</taxon>
        <taxon>Euteleostomi</taxon>
        <taxon>Mammalia</taxon>
        <taxon>Eutheria</taxon>
        <taxon>Laurasiatheria</taxon>
        <taxon>Artiodactyla</taxon>
        <taxon>Ruminantia</taxon>
        <taxon>Pecora</taxon>
        <taxon>Cervidae</taxon>
        <taxon>Odocoileinae</taxon>
        <taxon>Rangifer</taxon>
    </lineage>
</organism>
<sequence length="125" mass="13939">MGRDQSSRSYDFRSSFRLTTVPPLFSGCIRTFCPHRRFRPRAQAAPWEPLAQQEDELSLRVCAPDAPSQASLIPARSTHSTTPRKLRNVLAQNDCPALARSRQRRRSKTASVAKCQLGTALLAST</sequence>
<dbReference type="EMBL" id="OX459940">
    <property type="protein sequence ID" value="CAI9175106.1"/>
    <property type="molecule type" value="Genomic_DNA"/>
</dbReference>
<accession>A0ABN8ZQA1</accession>
<dbReference type="PROSITE" id="PS51257">
    <property type="entry name" value="PROKAR_LIPOPROTEIN"/>
    <property type="match status" value="1"/>
</dbReference>
<keyword evidence="2" id="KW-1185">Reference proteome</keyword>
<evidence type="ECO:0000313" key="1">
    <source>
        <dbReference type="EMBL" id="CAI9175106.1"/>
    </source>
</evidence>
<name>A0ABN8ZQA1_RANTA</name>
<dbReference type="Proteomes" id="UP001176941">
    <property type="component" value="Chromosome 4"/>
</dbReference>
<reference evidence="1" key="1">
    <citation type="submission" date="2023-04" db="EMBL/GenBank/DDBJ databases">
        <authorList>
            <consortium name="ELIXIR-Norway"/>
        </authorList>
    </citation>
    <scope>NUCLEOTIDE SEQUENCE [LARGE SCALE GENOMIC DNA]</scope>
</reference>
<evidence type="ECO:0000313" key="2">
    <source>
        <dbReference type="Proteomes" id="UP001176941"/>
    </source>
</evidence>
<protein>
    <submittedName>
        <fullName evidence="1">Uncharacterized protein</fullName>
    </submittedName>
</protein>
<gene>
    <name evidence="1" type="ORF">MRATA1EN1_LOCUS24068</name>
</gene>